<feature type="region of interest" description="Disordered" evidence="1">
    <location>
        <begin position="1"/>
        <end position="39"/>
    </location>
</feature>
<dbReference type="OrthoDB" id="2662647at2"/>
<protein>
    <submittedName>
        <fullName evidence="2">Uncharacterized protein</fullName>
    </submittedName>
</protein>
<sequence length="74" mass="8078">MSKNKVWNRGKHNGRGLPPREVKEANPVTGSSGGIQAEGSAATVIPARINTVQRMSRDNWVGRVTPVKRGEKKE</sequence>
<keyword evidence="3" id="KW-1185">Reference proteome</keyword>
<dbReference type="AlphaFoldDB" id="A0A3D9HZG7"/>
<dbReference type="EMBL" id="QRDY01000020">
    <property type="protein sequence ID" value="RED54912.1"/>
    <property type="molecule type" value="Genomic_DNA"/>
</dbReference>
<evidence type="ECO:0000313" key="2">
    <source>
        <dbReference type="EMBL" id="RED54912.1"/>
    </source>
</evidence>
<comment type="caution">
    <text evidence="2">The sequence shown here is derived from an EMBL/GenBank/DDBJ whole genome shotgun (WGS) entry which is preliminary data.</text>
</comment>
<name>A0A3D9HZG7_9BACL</name>
<organism evidence="2 3">
    <name type="scientific">Cohnella lupini</name>
    <dbReference type="NCBI Taxonomy" id="1294267"/>
    <lineage>
        <taxon>Bacteria</taxon>
        <taxon>Bacillati</taxon>
        <taxon>Bacillota</taxon>
        <taxon>Bacilli</taxon>
        <taxon>Bacillales</taxon>
        <taxon>Paenibacillaceae</taxon>
        <taxon>Cohnella</taxon>
    </lineage>
</organism>
<feature type="compositionally biased region" description="Basic residues" evidence="1">
    <location>
        <begin position="1"/>
        <end position="14"/>
    </location>
</feature>
<reference evidence="2 3" key="1">
    <citation type="submission" date="2018-07" db="EMBL/GenBank/DDBJ databases">
        <title>Genomic Encyclopedia of Type Strains, Phase III (KMG-III): the genomes of soil and plant-associated and newly described type strains.</title>
        <authorList>
            <person name="Whitman W."/>
        </authorList>
    </citation>
    <scope>NUCLEOTIDE SEQUENCE [LARGE SCALE GENOMIC DNA]</scope>
    <source>
        <strain evidence="2 3">CECT 8236</strain>
    </source>
</reference>
<dbReference type="RefSeq" id="WP_115995030.1">
    <property type="nucleotide sequence ID" value="NZ_QRDY01000020.1"/>
</dbReference>
<evidence type="ECO:0000256" key="1">
    <source>
        <dbReference type="SAM" id="MobiDB-lite"/>
    </source>
</evidence>
<gene>
    <name evidence="2" type="ORF">DFP95_1204</name>
</gene>
<accession>A0A3D9HZG7</accession>
<proteinExistence type="predicted"/>
<dbReference type="Proteomes" id="UP000256869">
    <property type="component" value="Unassembled WGS sequence"/>
</dbReference>
<evidence type="ECO:0000313" key="3">
    <source>
        <dbReference type="Proteomes" id="UP000256869"/>
    </source>
</evidence>